<evidence type="ECO:0000313" key="1">
    <source>
        <dbReference type="EMBL" id="MBX01533.1"/>
    </source>
</evidence>
<sequence length="38" mass="4088">MNGSSLLAVFDSIFLKAIFLVGHTCIREFIGDSDVALS</sequence>
<name>A0A2P2K780_RHIMU</name>
<accession>A0A2P2K780</accession>
<reference evidence="1" key="1">
    <citation type="submission" date="2018-02" db="EMBL/GenBank/DDBJ databases">
        <title>Rhizophora mucronata_Transcriptome.</title>
        <authorList>
            <person name="Meera S.P."/>
            <person name="Sreeshan A."/>
            <person name="Augustine A."/>
        </authorList>
    </citation>
    <scope>NUCLEOTIDE SEQUENCE</scope>
    <source>
        <tissue evidence="1">Leaf</tissue>
    </source>
</reference>
<organism evidence="1">
    <name type="scientific">Rhizophora mucronata</name>
    <name type="common">Asiatic mangrove</name>
    <dbReference type="NCBI Taxonomy" id="61149"/>
    <lineage>
        <taxon>Eukaryota</taxon>
        <taxon>Viridiplantae</taxon>
        <taxon>Streptophyta</taxon>
        <taxon>Embryophyta</taxon>
        <taxon>Tracheophyta</taxon>
        <taxon>Spermatophyta</taxon>
        <taxon>Magnoliopsida</taxon>
        <taxon>eudicotyledons</taxon>
        <taxon>Gunneridae</taxon>
        <taxon>Pentapetalae</taxon>
        <taxon>rosids</taxon>
        <taxon>fabids</taxon>
        <taxon>Malpighiales</taxon>
        <taxon>Rhizophoraceae</taxon>
        <taxon>Rhizophora</taxon>
    </lineage>
</organism>
<dbReference type="EMBL" id="GGEC01021049">
    <property type="protein sequence ID" value="MBX01533.1"/>
    <property type="molecule type" value="Transcribed_RNA"/>
</dbReference>
<dbReference type="AlphaFoldDB" id="A0A2P2K780"/>
<proteinExistence type="predicted"/>
<protein>
    <submittedName>
        <fullName evidence="1">Uncharacterized protein</fullName>
    </submittedName>
</protein>